<accession>A0A512CEF5</accession>
<dbReference type="AlphaFoldDB" id="A0A512CEF5"/>
<keyword evidence="2" id="KW-0479">Metal-binding</keyword>
<name>A0A512CEF5_9BACT</name>
<sequence>MQVNYRPIVNVFLLFMALISGLFTENVFSQQAPNKKTPGGLIDDIPTNKAKVPNIVLIFADDLGWSDLGCYGGEIPTPNLDALAADGLRFTQFYNNSVCGPSRASLLTGLYAQRIGHTGTNWNEPTDYSRSINLGEGLQMAGYHTMMVGKWQDPDMPTKRGFDRFYGPMCAGKISYFDEVEPNPFFLNESKVELPDDFYLTDDLTDYALEFLKESELQAATDKKPFFLYVSHIAPHWPLHANEADIVPHRSRYREEGWNGWSIKRLEKQTELGLIPQNWPINPRPDNDDDWTMDSLKNWEAERMAVYAAQVASIDQSTGRIVDMLKKSGQFENTLILFLSDNGAAPDGGEKPTTNGFFGQNESGTWRLNGEAVQLGSGPDNLPGPADSFQAYGLDWALMSNTPFRSTKMTGYEGGIRTPLIAHWPKGIQARGEIVNDVGHIIDLMPTFLELANGTYPSELEGRKPLPLDGQSLSPIFQGKKLSPPDFLAWRVPENRVLRSGDWKIISEDENSPWELYNLAADGTETTNLANNYPEKVKNLVGKWELWVESCKNQ</sequence>
<dbReference type="EMBL" id="BJYV01000016">
    <property type="protein sequence ID" value="GEO22583.1"/>
    <property type="molecule type" value="Genomic_DNA"/>
</dbReference>
<dbReference type="PANTHER" id="PTHR42693:SF53">
    <property type="entry name" value="ENDO-4-O-SULFATASE"/>
    <property type="match status" value="1"/>
</dbReference>
<dbReference type="Pfam" id="PF00884">
    <property type="entry name" value="Sulfatase"/>
    <property type="match status" value="1"/>
</dbReference>
<evidence type="ECO:0000256" key="3">
    <source>
        <dbReference type="ARBA" id="ARBA00022801"/>
    </source>
</evidence>
<evidence type="ECO:0000259" key="5">
    <source>
        <dbReference type="Pfam" id="PF00884"/>
    </source>
</evidence>
<keyword evidence="3" id="KW-0378">Hydrolase</keyword>
<dbReference type="InterPro" id="IPR017850">
    <property type="entry name" value="Alkaline_phosphatase_core_sf"/>
</dbReference>
<dbReference type="PROSITE" id="PS00523">
    <property type="entry name" value="SULFATASE_1"/>
    <property type="match status" value="1"/>
</dbReference>
<dbReference type="Gene3D" id="3.30.1120.10">
    <property type="match status" value="1"/>
</dbReference>
<dbReference type="InterPro" id="IPR024607">
    <property type="entry name" value="Sulfatase_CS"/>
</dbReference>
<dbReference type="PANTHER" id="PTHR42693">
    <property type="entry name" value="ARYLSULFATASE FAMILY MEMBER"/>
    <property type="match status" value="1"/>
</dbReference>
<protein>
    <submittedName>
        <fullName evidence="6">Sulfatase</fullName>
    </submittedName>
</protein>
<evidence type="ECO:0000256" key="2">
    <source>
        <dbReference type="ARBA" id="ARBA00022723"/>
    </source>
</evidence>
<dbReference type="CDD" id="cd16025">
    <property type="entry name" value="PAS_like"/>
    <property type="match status" value="1"/>
</dbReference>
<dbReference type="GO" id="GO:0046872">
    <property type="term" value="F:metal ion binding"/>
    <property type="evidence" value="ECO:0007669"/>
    <property type="project" value="UniProtKB-KW"/>
</dbReference>
<dbReference type="Gene3D" id="3.40.720.10">
    <property type="entry name" value="Alkaline Phosphatase, subunit A"/>
    <property type="match status" value="1"/>
</dbReference>
<comment type="caution">
    <text evidence="6">The sequence shown here is derived from an EMBL/GenBank/DDBJ whole genome shotgun (WGS) entry which is preliminary data.</text>
</comment>
<evidence type="ECO:0000256" key="4">
    <source>
        <dbReference type="ARBA" id="ARBA00022837"/>
    </source>
</evidence>
<evidence type="ECO:0000313" key="7">
    <source>
        <dbReference type="Proteomes" id="UP000321301"/>
    </source>
</evidence>
<reference evidence="6 7" key="1">
    <citation type="submission" date="2019-07" db="EMBL/GenBank/DDBJ databases">
        <title>Whole genome shotgun sequence of Cyclobacterium qasimii NBRC 106168.</title>
        <authorList>
            <person name="Hosoyama A."/>
            <person name="Uohara A."/>
            <person name="Ohji S."/>
            <person name="Ichikawa N."/>
        </authorList>
    </citation>
    <scope>NUCLEOTIDE SEQUENCE [LARGE SCALE GENOMIC DNA]</scope>
    <source>
        <strain evidence="6 7">NBRC 106168</strain>
    </source>
</reference>
<dbReference type="InterPro" id="IPR050738">
    <property type="entry name" value="Sulfatase"/>
</dbReference>
<gene>
    <name evidence="6" type="ORF">CQA01_31170</name>
</gene>
<dbReference type="Proteomes" id="UP000321301">
    <property type="component" value="Unassembled WGS sequence"/>
</dbReference>
<keyword evidence="7" id="KW-1185">Reference proteome</keyword>
<evidence type="ECO:0000313" key="6">
    <source>
        <dbReference type="EMBL" id="GEO22583.1"/>
    </source>
</evidence>
<comment type="similarity">
    <text evidence="1">Belongs to the sulfatase family.</text>
</comment>
<organism evidence="6 7">
    <name type="scientific">Cyclobacterium qasimii</name>
    <dbReference type="NCBI Taxonomy" id="1350429"/>
    <lineage>
        <taxon>Bacteria</taxon>
        <taxon>Pseudomonadati</taxon>
        <taxon>Bacteroidota</taxon>
        <taxon>Cytophagia</taxon>
        <taxon>Cytophagales</taxon>
        <taxon>Cyclobacteriaceae</taxon>
        <taxon>Cyclobacterium</taxon>
    </lineage>
</organism>
<dbReference type="InterPro" id="IPR000917">
    <property type="entry name" value="Sulfatase_N"/>
</dbReference>
<dbReference type="GO" id="GO:0004065">
    <property type="term" value="F:arylsulfatase activity"/>
    <property type="evidence" value="ECO:0007669"/>
    <property type="project" value="TreeGrafter"/>
</dbReference>
<keyword evidence="4" id="KW-0106">Calcium</keyword>
<feature type="domain" description="Sulfatase N-terminal" evidence="5">
    <location>
        <begin position="53"/>
        <end position="453"/>
    </location>
</feature>
<proteinExistence type="inferred from homology"/>
<dbReference type="SUPFAM" id="SSF53649">
    <property type="entry name" value="Alkaline phosphatase-like"/>
    <property type="match status" value="1"/>
</dbReference>
<evidence type="ECO:0000256" key="1">
    <source>
        <dbReference type="ARBA" id="ARBA00008779"/>
    </source>
</evidence>
<dbReference type="RefSeq" id="WP_020888719.1">
    <property type="nucleotide sequence ID" value="NZ_BJYV01000016.1"/>
</dbReference>